<evidence type="ECO:0000313" key="6">
    <source>
        <dbReference type="EMBL" id="KAK9064058.1"/>
    </source>
</evidence>
<dbReference type="Proteomes" id="UP001408789">
    <property type="component" value="Unassembled WGS sequence"/>
</dbReference>
<dbReference type="SMART" id="SM00856">
    <property type="entry name" value="PMEI"/>
    <property type="match status" value="1"/>
</dbReference>
<dbReference type="InterPro" id="IPR006501">
    <property type="entry name" value="Pectinesterase_inhib_dom"/>
</dbReference>
<feature type="signal peptide" evidence="4">
    <location>
        <begin position="1"/>
        <end position="23"/>
    </location>
</feature>
<gene>
    <name evidence="6" type="ORF">SSX86_017930</name>
</gene>
<feature type="chain" id="PRO_5042818284" description="Pectinesterase inhibitor domain-containing protein" evidence="4">
    <location>
        <begin position="24"/>
        <end position="187"/>
    </location>
</feature>
<evidence type="ECO:0000256" key="1">
    <source>
        <dbReference type="ARBA" id="ARBA00022729"/>
    </source>
</evidence>
<dbReference type="NCBIfam" id="TIGR01614">
    <property type="entry name" value="PME_inhib"/>
    <property type="match status" value="1"/>
</dbReference>
<dbReference type="AlphaFoldDB" id="A0AAP0D3H3"/>
<organism evidence="6 7">
    <name type="scientific">Deinandra increscens subsp. villosa</name>
    <dbReference type="NCBI Taxonomy" id="3103831"/>
    <lineage>
        <taxon>Eukaryota</taxon>
        <taxon>Viridiplantae</taxon>
        <taxon>Streptophyta</taxon>
        <taxon>Embryophyta</taxon>
        <taxon>Tracheophyta</taxon>
        <taxon>Spermatophyta</taxon>
        <taxon>Magnoliopsida</taxon>
        <taxon>eudicotyledons</taxon>
        <taxon>Gunneridae</taxon>
        <taxon>Pentapetalae</taxon>
        <taxon>asterids</taxon>
        <taxon>campanulids</taxon>
        <taxon>Asterales</taxon>
        <taxon>Asteraceae</taxon>
        <taxon>Asteroideae</taxon>
        <taxon>Heliantheae alliance</taxon>
        <taxon>Madieae</taxon>
        <taxon>Madiinae</taxon>
        <taxon>Deinandra</taxon>
    </lineage>
</organism>
<evidence type="ECO:0000256" key="2">
    <source>
        <dbReference type="ARBA" id="ARBA00023157"/>
    </source>
</evidence>
<keyword evidence="7" id="KW-1185">Reference proteome</keyword>
<sequence>MASSSSSSLSPFLPLLILTISFTQNPTSFVNGDTNLIQKTCKTTKFYDLCISSLQSDSTSPQADTKGLAIILAKLAMANATNTNSFLSSNFLTKTTNDTITKSVLKQCADRYSAAGASLQSAVQDLGSELYDYAYMHVMAASDYANSCRNAFKRYPKLVYPPEIGGREEGLKRFCDVIMGIIDSLAG</sequence>
<reference evidence="6 7" key="1">
    <citation type="submission" date="2024-04" db="EMBL/GenBank/DDBJ databases">
        <title>The reference genome of an endangered Asteraceae, Deinandra increscens subsp. villosa, native to the Central Coast of California.</title>
        <authorList>
            <person name="Guilliams M."/>
            <person name="Hasenstab-Lehman K."/>
            <person name="Meyer R."/>
            <person name="Mcevoy S."/>
        </authorList>
    </citation>
    <scope>NUCLEOTIDE SEQUENCE [LARGE SCALE GENOMIC DNA]</scope>
    <source>
        <tissue evidence="6">Leaf</tissue>
    </source>
</reference>
<accession>A0AAP0D3H3</accession>
<comment type="similarity">
    <text evidence="3">Belongs to the PMEI family.</text>
</comment>
<keyword evidence="1 4" id="KW-0732">Signal</keyword>
<evidence type="ECO:0000256" key="4">
    <source>
        <dbReference type="SAM" id="SignalP"/>
    </source>
</evidence>
<feature type="domain" description="Pectinesterase inhibitor" evidence="5">
    <location>
        <begin position="32"/>
        <end position="181"/>
    </location>
</feature>
<comment type="caution">
    <text evidence="6">The sequence shown here is derived from an EMBL/GenBank/DDBJ whole genome shotgun (WGS) entry which is preliminary data.</text>
</comment>
<dbReference type="SUPFAM" id="SSF101148">
    <property type="entry name" value="Plant invertase/pectin methylesterase inhibitor"/>
    <property type="match status" value="1"/>
</dbReference>
<keyword evidence="2" id="KW-1015">Disulfide bond</keyword>
<dbReference type="EMBL" id="JBCNJP010000018">
    <property type="protein sequence ID" value="KAK9064058.1"/>
    <property type="molecule type" value="Genomic_DNA"/>
</dbReference>
<protein>
    <recommendedName>
        <fullName evidence="5">Pectinesterase inhibitor domain-containing protein</fullName>
    </recommendedName>
</protein>
<dbReference type="PANTHER" id="PTHR35357:SF8">
    <property type="entry name" value="OS01G0111000 PROTEIN"/>
    <property type="match status" value="1"/>
</dbReference>
<dbReference type="Gene3D" id="1.20.140.40">
    <property type="entry name" value="Invertase/pectin methylesterase inhibitor family protein"/>
    <property type="match status" value="1"/>
</dbReference>
<proteinExistence type="inferred from homology"/>
<dbReference type="Pfam" id="PF04043">
    <property type="entry name" value="PMEI"/>
    <property type="match status" value="1"/>
</dbReference>
<evidence type="ECO:0000259" key="5">
    <source>
        <dbReference type="SMART" id="SM00856"/>
    </source>
</evidence>
<name>A0AAP0D3H3_9ASTR</name>
<evidence type="ECO:0000256" key="3">
    <source>
        <dbReference type="ARBA" id="ARBA00038471"/>
    </source>
</evidence>
<dbReference type="CDD" id="cd14859">
    <property type="entry name" value="PMEI_like"/>
    <property type="match status" value="1"/>
</dbReference>
<dbReference type="InterPro" id="IPR035513">
    <property type="entry name" value="Invertase/methylesterase_inhib"/>
</dbReference>
<evidence type="ECO:0000313" key="7">
    <source>
        <dbReference type="Proteomes" id="UP001408789"/>
    </source>
</evidence>
<dbReference type="PANTHER" id="PTHR35357">
    <property type="entry name" value="OS02G0537100 PROTEIN"/>
    <property type="match status" value="1"/>
</dbReference>
<dbReference type="GO" id="GO:0004857">
    <property type="term" value="F:enzyme inhibitor activity"/>
    <property type="evidence" value="ECO:0007669"/>
    <property type="project" value="InterPro"/>
</dbReference>